<dbReference type="Pfam" id="PF19579">
    <property type="entry name" value="FtsL_2"/>
    <property type="match status" value="1"/>
</dbReference>
<feature type="transmembrane region" description="Helical" evidence="2">
    <location>
        <begin position="43"/>
        <end position="61"/>
    </location>
</feature>
<dbReference type="Proteomes" id="UP000824202">
    <property type="component" value="Unassembled WGS sequence"/>
</dbReference>
<feature type="region of interest" description="Disordered" evidence="1">
    <location>
        <begin position="1"/>
        <end position="24"/>
    </location>
</feature>
<keyword evidence="2" id="KW-0472">Membrane</keyword>
<evidence type="ECO:0000313" key="4">
    <source>
        <dbReference type="Proteomes" id="UP000824202"/>
    </source>
</evidence>
<comment type="caution">
    <text evidence="3">The sequence shown here is derived from an EMBL/GenBank/DDBJ whole genome shotgun (WGS) entry which is preliminary data.</text>
</comment>
<gene>
    <name evidence="3" type="ORF">H9863_06510</name>
</gene>
<dbReference type="EMBL" id="DXFT01000125">
    <property type="protein sequence ID" value="HIX03752.1"/>
    <property type="molecule type" value="Genomic_DNA"/>
</dbReference>
<name>A0A9D1V0C0_9BACT</name>
<accession>A0A9D1V0C0</accession>
<evidence type="ECO:0008006" key="5">
    <source>
        <dbReference type="Google" id="ProtNLM"/>
    </source>
</evidence>
<feature type="compositionally biased region" description="Polar residues" evidence="1">
    <location>
        <begin position="1"/>
        <end position="13"/>
    </location>
</feature>
<dbReference type="AlphaFoldDB" id="A0A9D1V0C0"/>
<evidence type="ECO:0000313" key="3">
    <source>
        <dbReference type="EMBL" id="HIX03752.1"/>
    </source>
</evidence>
<evidence type="ECO:0000256" key="1">
    <source>
        <dbReference type="SAM" id="MobiDB-lite"/>
    </source>
</evidence>
<dbReference type="InterPro" id="IPR045755">
    <property type="entry name" value="FtsL-like"/>
</dbReference>
<keyword evidence="2" id="KW-0812">Transmembrane</keyword>
<sequence length="123" mass="14314">MPMDNMNYTTNTEPDNREEQKGSSPVKGVLEGKFLAERLTKNIRYVLFVIVLGIFYIANGYSTEKLHRERVALEKEVRDLRFESITAAADLMFRSKQSEVIKQVRKEGLNLEESKEPPMKLYR</sequence>
<reference evidence="3" key="1">
    <citation type="journal article" date="2021" name="PeerJ">
        <title>Extensive microbial diversity within the chicken gut microbiome revealed by metagenomics and culture.</title>
        <authorList>
            <person name="Gilroy R."/>
            <person name="Ravi A."/>
            <person name="Getino M."/>
            <person name="Pursley I."/>
            <person name="Horton D.L."/>
            <person name="Alikhan N.F."/>
            <person name="Baker D."/>
            <person name="Gharbi K."/>
            <person name="Hall N."/>
            <person name="Watson M."/>
            <person name="Adriaenssens E.M."/>
            <person name="Foster-Nyarko E."/>
            <person name="Jarju S."/>
            <person name="Secka A."/>
            <person name="Antonio M."/>
            <person name="Oren A."/>
            <person name="Chaudhuri R.R."/>
            <person name="La Ragione R."/>
            <person name="Hildebrand F."/>
            <person name="Pallen M.J."/>
        </authorList>
    </citation>
    <scope>NUCLEOTIDE SEQUENCE</scope>
    <source>
        <strain evidence="3">23274</strain>
    </source>
</reference>
<organism evidence="3 4">
    <name type="scientific">Candidatus Odoribacter faecigallinarum</name>
    <dbReference type="NCBI Taxonomy" id="2838706"/>
    <lineage>
        <taxon>Bacteria</taxon>
        <taxon>Pseudomonadati</taxon>
        <taxon>Bacteroidota</taxon>
        <taxon>Bacteroidia</taxon>
        <taxon>Bacteroidales</taxon>
        <taxon>Odoribacteraceae</taxon>
        <taxon>Odoribacter</taxon>
    </lineage>
</organism>
<protein>
    <recommendedName>
        <fullName evidence="5">Cell division protein FtsL</fullName>
    </recommendedName>
</protein>
<evidence type="ECO:0000256" key="2">
    <source>
        <dbReference type="SAM" id="Phobius"/>
    </source>
</evidence>
<reference evidence="3" key="2">
    <citation type="submission" date="2021-04" db="EMBL/GenBank/DDBJ databases">
        <authorList>
            <person name="Gilroy R."/>
        </authorList>
    </citation>
    <scope>NUCLEOTIDE SEQUENCE</scope>
    <source>
        <strain evidence="3">23274</strain>
    </source>
</reference>
<keyword evidence="2" id="KW-1133">Transmembrane helix</keyword>
<proteinExistence type="predicted"/>